<evidence type="ECO:0000313" key="3">
    <source>
        <dbReference type="Proteomes" id="UP000034119"/>
    </source>
</evidence>
<name>A0A0G1XSC2_9BACT</name>
<reference evidence="2 3" key="1">
    <citation type="journal article" date="2015" name="Nature">
        <title>rRNA introns, odd ribosomes, and small enigmatic genomes across a large radiation of phyla.</title>
        <authorList>
            <person name="Brown C.T."/>
            <person name="Hug L.A."/>
            <person name="Thomas B.C."/>
            <person name="Sharon I."/>
            <person name="Castelle C.J."/>
            <person name="Singh A."/>
            <person name="Wilkins M.J."/>
            <person name="Williams K.H."/>
            <person name="Banfield J.F."/>
        </authorList>
    </citation>
    <scope>NUCLEOTIDE SEQUENCE [LARGE SCALE GENOMIC DNA]</scope>
</reference>
<keyword evidence="1" id="KW-0812">Transmembrane</keyword>
<dbReference type="EMBL" id="LCPW01000018">
    <property type="protein sequence ID" value="KKW05487.1"/>
    <property type="molecule type" value="Genomic_DNA"/>
</dbReference>
<keyword evidence="1" id="KW-0472">Membrane</keyword>
<comment type="caution">
    <text evidence="2">The sequence shown here is derived from an EMBL/GenBank/DDBJ whole genome shotgun (WGS) entry which is preliminary data.</text>
</comment>
<keyword evidence="1" id="KW-1133">Transmembrane helix</keyword>
<gene>
    <name evidence="2" type="ORF">UY40_C0018G0004</name>
</gene>
<dbReference type="STRING" id="1618342.UY40_C0018G0004"/>
<protein>
    <submittedName>
        <fullName evidence="2">Uncharacterized protein</fullName>
    </submittedName>
</protein>
<proteinExistence type="predicted"/>
<organism evidence="2 3">
    <name type="scientific">candidate division CPR1 bacterium GW2011_GWC1_49_13</name>
    <dbReference type="NCBI Taxonomy" id="1618342"/>
    <lineage>
        <taxon>Bacteria</taxon>
        <taxon>candidate division CPR1</taxon>
    </lineage>
</organism>
<feature type="transmembrane region" description="Helical" evidence="1">
    <location>
        <begin position="35"/>
        <end position="53"/>
    </location>
</feature>
<dbReference type="AlphaFoldDB" id="A0A0G1XSC2"/>
<evidence type="ECO:0000313" key="2">
    <source>
        <dbReference type="EMBL" id="KKW05487.1"/>
    </source>
</evidence>
<accession>A0A0G1XSC2</accession>
<sequence>MLAFWLLFGLFVGGILFGYLGRALADIRQGSVVYYAKVVTVTIATSVIIFGLFDPTLELSKYGLGYVFLPALGFLIGYFVNWIFDEVA</sequence>
<evidence type="ECO:0000256" key="1">
    <source>
        <dbReference type="SAM" id="Phobius"/>
    </source>
</evidence>
<feature type="transmembrane region" description="Helical" evidence="1">
    <location>
        <begin position="65"/>
        <end position="84"/>
    </location>
</feature>
<dbReference type="Proteomes" id="UP000034119">
    <property type="component" value="Unassembled WGS sequence"/>
</dbReference>